<dbReference type="CDD" id="cd00105">
    <property type="entry name" value="KH-I"/>
    <property type="match status" value="1"/>
</dbReference>
<evidence type="ECO:0000313" key="4">
    <source>
        <dbReference type="EMBL" id="KAJ4477286.1"/>
    </source>
</evidence>
<keyword evidence="1" id="KW-0694">RNA-binding</keyword>
<dbReference type="Pfam" id="PF00013">
    <property type="entry name" value="KH_1"/>
    <property type="match status" value="1"/>
</dbReference>
<dbReference type="EMBL" id="JAOTPV010000010">
    <property type="protein sequence ID" value="KAJ4477286.1"/>
    <property type="molecule type" value="Genomic_DNA"/>
</dbReference>
<evidence type="ECO:0000256" key="1">
    <source>
        <dbReference type="PROSITE-ProRule" id="PRU00117"/>
    </source>
</evidence>
<feature type="compositionally biased region" description="Low complexity" evidence="2">
    <location>
        <begin position="29"/>
        <end position="38"/>
    </location>
</feature>
<dbReference type="GO" id="GO:0003723">
    <property type="term" value="F:RNA binding"/>
    <property type="evidence" value="ECO:0007669"/>
    <property type="project" value="UniProtKB-UniRule"/>
</dbReference>
<dbReference type="Proteomes" id="UP001150266">
    <property type="component" value="Unassembled WGS sequence"/>
</dbReference>
<dbReference type="PROSITE" id="PS50084">
    <property type="entry name" value="KH_TYPE_1"/>
    <property type="match status" value="1"/>
</dbReference>
<gene>
    <name evidence="4" type="ORF">J3R30DRAFT_3703551</name>
</gene>
<accession>A0A9W9DM57</accession>
<dbReference type="OrthoDB" id="3056080at2759"/>
<feature type="domain" description="K Homology" evidence="3">
    <location>
        <begin position="76"/>
        <end position="136"/>
    </location>
</feature>
<name>A0A9W9DM57_9AGAR</name>
<comment type="caution">
    <text evidence="4">The sequence shown here is derived from an EMBL/GenBank/DDBJ whole genome shotgun (WGS) entry which is preliminary data.</text>
</comment>
<keyword evidence="5" id="KW-1185">Reference proteome</keyword>
<evidence type="ECO:0000259" key="3">
    <source>
        <dbReference type="Pfam" id="PF00013"/>
    </source>
</evidence>
<evidence type="ECO:0000256" key="2">
    <source>
        <dbReference type="SAM" id="MobiDB-lite"/>
    </source>
</evidence>
<dbReference type="Gene3D" id="3.30.1370.10">
    <property type="entry name" value="K Homology domain, type 1"/>
    <property type="match status" value="1"/>
</dbReference>
<sequence>MSASLDVLSVKIDTLINTLSEVAVTLRSTTTTSTATPVPKKKGKKAAPTPAATSSAPVNAQICLPTTSADLEKLAIQVLVPNALAGHLVDHAGVGLKQIHDFSRACISVPPSGSSGARLVTIQGSRREVGDALVTIGKRLAGRRVHVNRLVKKTDTKGKAPALSPNPPPTTTGTYPSTTSVSVDIPLSSTVSSSRSTTLMPPEPITNCSTDDGADLTNGHK</sequence>
<feature type="compositionally biased region" description="Low complexity" evidence="2">
    <location>
        <begin position="171"/>
        <end position="198"/>
    </location>
</feature>
<protein>
    <recommendedName>
        <fullName evidence="3">K Homology domain-containing protein</fullName>
    </recommendedName>
</protein>
<dbReference type="SUPFAM" id="SSF54791">
    <property type="entry name" value="Eukaryotic type KH-domain (KH-domain type I)"/>
    <property type="match status" value="1"/>
</dbReference>
<dbReference type="InterPro" id="IPR036612">
    <property type="entry name" value="KH_dom_type_1_sf"/>
</dbReference>
<reference evidence="4" key="1">
    <citation type="submission" date="2022-08" db="EMBL/GenBank/DDBJ databases">
        <title>A Global Phylogenomic Analysis of the Shiitake Genus Lentinula.</title>
        <authorList>
            <consortium name="DOE Joint Genome Institute"/>
            <person name="Sierra-Patev S."/>
            <person name="Min B."/>
            <person name="Naranjo-Ortiz M."/>
            <person name="Looney B."/>
            <person name="Konkel Z."/>
            <person name="Slot J.C."/>
            <person name="Sakamoto Y."/>
            <person name="Steenwyk J.L."/>
            <person name="Rokas A."/>
            <person name="Carro J."/>
            <person name="Camarero S."/>
            <person name="Ferreira P."/>
            <person name="Molpeceres G."/>
            <person name="Ruiz-Duenas F.J."/>
            <person name="Serrano A."/>
            <person name="Henrissat B."/>
            <person name="Drula E."/>
            <person name="Hughes K.W."/>
            <person name="Mata J.L."/>
            <person name="Ishikawa N.K."/>
            <person name="Vargas-Isla R."/>
            <person name="Ushijima S."/>
            <person name="Smith C.A."/>
            <person name="Ahrendt S."/>
            <person name="Andreopoulos W."/>
            <person name="He G."/>
            <person name="Labutti K."/>
            <person name="Lipzen A."/>
            <person name="Ng V."/>
            <person name="Riley R."/>
            <person name="Sandor L."/>
            <person name="Barry K."/>
            <person name="Martinez A.T."/>
            <person name="Xiao Y."/>
            <person name="Gibbons J.G."/>
            <person name="Terashima K."/>
            <person name="Grigoriev I.V."/>
            <person name="Hibbett D.S."/>
        </authorList>
    </citation>
    <scope>NUCLEOTIDE SEQUENCE</scope>
    <source>
        <strain evidence="4">JLM2183</strain>
    </source>
</reference>
<feature type="region of interest" description="Disordered" evidence="2">
    <location>
        <begin position="152"/>
        <end position="221"/>
    </location>
</feature>
<dbReference type="InterPro" id="IPR004088">
    <property type="entry name" value="KH_dom_type_1"/>
</dbReference>
<feature type="region of interest" description="Disordered" evidence="2">
    <location>
        <begin position="29"/>
        <end position="53"/>
    </location>
</feature>
<evidence type="ECO:0000313" key="5">
    <source>
        <dbReference type="Proteomes" id="UP001150266"/>
    </source>
</evidence>
<organism evidence="4 5">
    <name type="scientific">Lentinula aciculospora</name>
    <dbReference type="NCBI Taxonomy" id="153920"/>
    <lineage>
        <taxon>Eukaryota</taxon>
        <taxon>Fungi</taxon>
        <taxon>Dikarya</taxon>
        <taxon>Basidiomycota</taxon>
        <taxon>Agaricomycotina</taxon>
        <taxon>Agaricomycetes</taxon>
        <taxon>Agaricomycetidae</taxon>
        <taxon>Agaricales</taxon>
        <taxon>Marasmiineae</taxon>
        <taxon>Omphalotaceae</taxon>
        <taxon>Lentinula</taxon>
    </lineage>
</organism>
<proteinExistence type="predicted"/>
<dbReference type="AlphaFoldDB" id="A0A9W9DM57"/>